<comment type="subunit">
    <text evidence="16">Complex I is composed of 45 different subunits. Interacts with BCAP31.</text>
</comment>
<dbReference type="GO" id="GO:0005743">
    <property type="term" value="C:mitochondrial inner membrane"/>
    <property type="evidence" value="ECO:0007669"/>
    <property type="project" value="UniProtKB-SubCell"/>
</dbReference>
<evidence type="ECO:0000256" key="13">
    <source>
        <dbReference type="ARBA" id="ARBA00023136"/>
    </source>
</evidence>
<evidence type="ECO:0000256" key="8">
    <source>
        <dbReference type="ARBA" id="ARBA00022792"/>
    </source>
</evidence>
<keyword evidence="11 17" id="KW-1133">Transmembrane helix</keyword>
<gene>
    <name evidence="18" type="ORF">BB560_003658</name>
</gene>
<keyword evidence="7 17" id="KW-0812">Transmembrane</keyword>
<evidence type="ECO:0000256" key="17">
    <source>
        <dbReference type="SAM" id="Phobius"/>
    </source>
</evidence>
<comment type="caution">
    <text evidence="18">The sequence shown here is derived from an EMBL/GenBank/DDBJ whole genome shotgun (WGS) entry which is preliminary data.</text>
</comment>
<evidence type="ECO:0000256" key="16">
    <source>
        <dbReference type="ARBA" id="ARBA00046528"/>
    </source>
</evidence>
<dbReference type="InterPro" id="IPR019329">
    <property type="entry name" value="NADH_UbQ_OxRdtase_ESSS_su"/>
</dbReference>
<keyword evidence="12" id="KW-0496">Mitochondrion</keyword>
<evidence type="ECO:0000256" key="9">
    <source>
        <dbReference type="ARBA" id="ARBA00022946"/>
    </source>
</evidence>
<evidence type="ECO:0000256" key="11">
    <source>
        <dbReference type="ARBA" id="ARBA00022989"/>
    </source>
</evidence>
<evidence type="ECO:0000256" key="3">
    <source>
        <dbReference type="ARBA" id="ARBA00008915"/>
    </source>
</evidence>
<dbReference type="STRING" id="133381.A0A2T9ZBF1"/>
<evidence type="ECO:0000313" key="18">
    <source>
        <dbReference type="EMBL" id="PVV01904.1"/>
    </source>
</evidence>
<evidence type="ECO:0000256" key="5">
    <source>
        <dbReference type="ARBA" id="ARBA00022448"/>
    </source>
</evidence>
<evidence type="ECO:0000256" key="1">
    <source>
        <dbReference type="ARBA" id="ARBA00003195"/>
    </source>
</evidence>
<keyword evidence="10" id="KW-0249">Electron transport</keyword>
<organism evidence="18 19">
    <name type="scientific">Smittium megazygosporum</name>
    <dbReference type="NCBI Taxonomy" id="133381"/>
    <lineage>
        <taxon>Eukaryota</taxon>
        <taxon>Fungi</taxon>
        <taxon>Fungi incertae sedis</taxon>
        <taxon>Zoopagomycota</taxon>
        <taxon>Kickxellomycotina</taxon>
        <taxon>Harpellomycetes</taxon>
        <taxon>Harpellales</taxon>
        <taxon>Legeriomycetaceae</taxon>
        <taxon>Smittium</taxon>
    </lineage>
</organism>
<keyword evidence="13 17" id="KW-0472">Membrane</keyword>
<proteinExistence type="inferred from homology"/>
<keyword evidence="6" id="KW-0679">Respiratory chain</keyword>
<evidence type="ECO:0000256" key="10">
    <source>
        <dbReference type="ARBA" id="ARBA00022982"/>
    </source>
</evidence>
<dbReference type="EMBL" id="MBFS01000717">
    <property type="protein sequence ID" value="PVV01904.1"/>
    <property type="molecule type" value="Genomic_DNA"/>
</dbReference>
<comment type="subcellular location">
    <subcellularLocation>
        <location evidence="2">Mitochondrion inner membrane</location>
        <topology evidence="2">Single-pass membrane protein</topology>
    </subcellularLocation>
</comment>
<comment type="function">
    <text evidence="1">Accessory subunit of the mitochondrial membrane respiratory chain NADH dehydrogenase (Complex I), that is believed not to be involved in catalysis. Complex I functions in the transfer of electrons from NADH to the respiratory chain. The immediate electron acceptor for the enzyme is believed to be ubiquinone.</text>
</comment>
<reference evidence="18 19" key="1">
    <citation type="journal article" date="2018" name="MBio">
        <title>Comparative Genomics Reveals the Core Gene Toolbox for the Fungus-Insect Symbiosis.</title>
        <authorList>
            <person name="Wang Y."/>
            <person name="Stata M."/>
            <person name="Wang W."/>
            <person name="Stajich J.E."/>
            <person name="White M.M."/>
            <person name="Moncalvo J.M."/>
        </authorList>
    </citation>
    <scope>NUCLEOTIDE SEQUENCE [LARGE SCALE GENOMIC DNA]</scope>
    <source>
        <strain evidence="18 19">SC-DP-2</strain>
    </source>
</reference>
<protein>
    <recommendedName>
        <fullName evidence="4">NADH dehydrogenase [ubiquinone] 1 beta subcomplex subunit 11, mitochondrial</fullName>
    </recommendedName>
    <alternativeName>
        <fullName evidence="15">Complex I-ESSS</fullName>
    </alternativeName>
    <alternativeName>
        <fullName evidence="14">NADH-ubiquinone oxidoreductase ESSS subunit</fullName>
    </alternativeName>
</protein>
<dbReference type="Pfam" id="PF10183">
    <property type="entry name" value="ESSS"/>
    <property type="match status" value="1"/>
</dbReference>
<evidence type="ECO:0000256" key="14">
    <source>
        <dbReference type="ARBA" id="ARBA00030753"/>
    </source>
</evidence>
<evidence type="ECO:0000256" key="4">
    <source>
        <dbReference type="ARBA" id="ARBA00018632"/>
    </source>
</evidence>
<dbReference type="PANTHER" id="PTHR40637:SF1">
    <property type="entry name" value="ESSS SUBUNIT OF NADH:UBIQUINONE OXIDOREDUCTASE (COMPLEX I) PROTEIN"/>
    <property type="match status" value="1"/>
</dbReference>
<keyword evidence="8" id="KW-0999">Mitochondrion inner membrane</keyword>
<dbReference type="Proteomes" id="UP000245609">
    <property type="component" value="Unassembled WGS sequence"/>
</dbReference>
<accession>A0A2T9ZBF1</accession>
<evidence type="ECO:0000256" key="12">
    <source>
        <dbReference type="ARBA" id="ARBA00023128"/>
    </source>
</evidence>
<keyword evidence="19" id="KW-1185">Reference proteome</keyword>
<dbReference type="PANTHER" id="PTHR40637">
    <property type="entry name" value="ESSS SUBUNIT OF NADH:UBIQUINONE OXIDOREDUCTASE (COMPLEX I) PROTEIN"/>
    <property type="match status" value="1"/>
</dbReference>
<evidence type="ECO:0000256" key="15">
    <source>
        <dbReference type="ARBA" id="ARBA00031387"/>
    </source>
</evidence>
<evidence type="ECO:0000256" key="2">
    <source>
        <dbReference type="ARBA" id="ARBA00004434"/>
    </source>
</evidence>
<dbReference type="OrthoDB" id="2147978at2759"/>
<name>A0A2T9ZBF1_9FUNG</name>
<feature type="transmembrane region" description="Helical" evidence="17">
    <location>
        <begin position="53"/>
        <end position="71"/>
    </location>
</feature>
<dbReference type="AlphaFoldDB" id="A0A2T9ZBF1"/>
<comment type="similarity">
    <text evidence="3">Belongs to the complex I NDUFB11 subunit family.</text>
</comment>
<evidence type="ECO:0000313" key="19">
    <source>
        <dbReference type="Proteomes" id="UP000245609"/>
    </source>
</evidence>
<keyword evidence="9" id="KW-0809">Transit peptide</keyword>
<sequence>MFSRRLVNLSTRRISSSRLLRGGHAEPEFNEPGGYLFNRKPGEKYQKESWENITYYGFIGTMIFAAVGVYFKPDTTIRGWARKEAEARMAARGDVLDYKRTEYKI</sequence>
<evidence type="ECO:0000256" key="7">
    <source>
        <dbReference type="ARBA" id="ARBA00022692"/>
    </source>
</evidence>
<evidence type="ECO:0000256" key="6">
    <source>
        <dbReference type="ARBA" id="ARBA00022660"/>
    </source>
</evidence>
<keyword evidence="5" id="KW-0813">Transport</keyword>